<name>A0A975RSB2_9BRAD</name>
<evidence type="ECO:0000313" key="1">
    <source>
        <dbReference type="EMBL" id="QWG17566.1"/>
    </source>
</evidence>
<organism evidence="1 2">
    <name type="scientific">Bradyrhizobium sediminis</name>
    <dbReference type="NCBI Taxonomy" id="2840469"/>
    <lineage>
        <taxon>Bacteria</taxon>
        <taxon>Pseudomonadati</taxon>
        <taxon>Pseudomonadota</taxon>
        <taxon>Alphaproteobacteria</taxon>
        <taxon>Hyphomicrobiales</taxon>
        <taxon>Nitrobacteraceae</taxon>
        <taxon>Bradyrhizobium</taxon>
    </lineage>
</organism>
<proteinExistence type="predicted"/>
<dbReference type="Proteomes" id="UP000680805">
    <property type="component" value="Chromosome"/>
</dbReference>
<sequence length="142" mass="15884">MSTKSRESIWGGRIRGAKIRADGAREAAAKAIREADRAEAEAWSIRMEGYGGPAQPAPSIGQCLNGGLGWLEVECNRCKTRASLPLTAIRRPRDTPLWKLEASLKCRSCRKGRYAPPVHMIKLTATREITPYKWVHPEEEDR</sequence>
<dbReference type="RefSeq" id="WP_215613211.1">
    <property type="nucleotide sequence ID" value="NZ_CP076135.1"/>
</dbReference>
<reference evidence="1" key="1">
    <citation type="submission" date="2021-06" db="EMBL/GenBank/DDBJ databases">
        <title>Bradyrhizobium sp. S2-11-2 Genome sequencing.</title>
        <authorList>
            <person name="Jin L."/>
        </authorList>
    </citation>
    <scope>NUCLEOTIDE SEQUENCE</scope>
    <source>
        <strain evidence="1">S2-11-2</strain>
    </source>
</reference>
<evidence type="ECO:0000313" key="2">
    <source>
        <dbReference type="Proteomes" id="UP000680805"/>
    </source>
</evidence>
<protein>
    <submittedName>
        <fullName evidence="1">Uncharacterized protein</fullName>
    </submittedName>
</protein>
<gene>
    <name evidence="1" type="ORF">KMZ68_21795</name>
</gene>
<accession>A0A975RSB2</accession>
<dbReference type="EMBL" id="CP076135">
    <property type="protein sequence ID" value="QWG17566.1"/>
    <property type="molecule type" value="Genomic_DNA"/>
</dbReference>
<dbReference type="KEGG" id="bsei:KMZ68_21795"/>
<dbReference type="AlphaFoldDB" id="A0A975RSB2"/>